<comment type="subcellular location">
    <subcellularLocation>
        <location evidence="1">Cellular thylakoid membrane</location>
        <topology evidence="1">Peripheral membrane protein</topology>
        <orientation evidence="1">Cytoplasmic side</orientation>
    </subcellularLocation>
</comment>
<dbReference type="GO" id="GO:0015979">
    <property type="term" value="P:photosynthesis"/>
    <property type="evidence" value="ECO:0007669"/>
    <property type="project" value="UniProtKB-KW"/>
</dbReference>
<sequence>MFIMSTIIDSAKQRQFQSFDKIDHLEFIPGSDENDIETIIRGVYKQVLGNAHLMESERLISLESQVKGGEISVREFVRQVAYSQLYRSLFFETCPRYRSIELNFKHLLGRAPNDYSETFHHSQILDDEGWFAEIDSYIDSDEYQNNFGENIVPYCRGYQTQTGQTLLGFTNMFTLLPSVSTSDKASSSDNNSLLNKAIIYNNPGGNAPVQDVKALIAQALNPAATALSLFKYYQNDELIALKEECSQQEQEIERLQKQLADLQPGGFLGGLALSKFPSSNANQVPERTFVTAISVPSSLERTEEPSGDTLSWQRRRDLNAEEISKLQEKIKDARRLAVIGNARLNKWRNRYSSIR</sequence>
<keyword evidence="6" id="KW-0472">Membrane</keyword>
<keyword evidence="2" id="KW-0602">Photosynthesis</keyword>
<comment type="similarity">
    <text evidence="7">Belongs to the phycobilisome linker protein family.</text>
</comment>
<evidence type="ECO:0000259" key="8">
    <source>
        <dbReference type="PROSITE" id="PS51445"/>
    </source>
</evidence>
<dbReference type="AlphaFoldDB" id="T2IDF7"/>
<feature type="domain" description="PBS-linker" evidence="8">
    <location>
        <begin position="5"/>
        <end position="184"/>
    </location>
</feature>
<evidence type="ECO:0000256" key="5">
    <source>
        <dbReference type="ARBA" id="ARBA00023078"/>
    </source>
</evidence>
<evidence type="ECO:0000256" key="4">
    <source>
        <dbReference type="ARBA" id="ARBA00022738"/>
    </source>
</evidence>
<reference evidence="9 10" key="1">
    <citation type="submission" date="2013-01" db="EMBL/GenBank/DDBJ databases">
        <authorList>
            <person name="Bench S."/>
        </authorList>
    </citation>
    <scope>NUCLEOTIDE SEQUENCE [LARGE SCALE GENOMIC DNA]</scope>
    <source>
        <strain evidence="9 10">WH 8502</strain>
    </source>
</reference>
<dbReference type="Proteomes" id="UP000018348">
    <property type="component" value="Unassembled WGS sequence"/>
</dbReference>
<reference evidence="9 10" key="2">
    <citation type="submission" date="2013-09" db="EMBL/GenBank/DDBJ databases">
        <title>Whole genome comparison of six Crocosphaera watsonii strains with differing phenotypes.</title>
        <authorList>
            <person name="Bench S.R."/>
            <person name="Heller P."/>
            <person name="Frank I."/>
            <person name="Arciniega M."/>
            <person name="Shilova I.N."/>
            <person name="Zehr J.P."/>
        </authorList>
    </citation>
    <scope>NUCLEOTIDE SEQUENCE [LARGE SCALE GENOMIC DNA]</scope>
    <source>
        <strain evidence="9 10">WH 8502</strain>
    </source>
</reference>
<accession>T2IDF7</accession>
<keyword evidence="5" id="KW-0793">Thylakoid</keyword>
<name>T2IDF7_CROWT</name>
<evidence type="ECO:0000256" key="6">
    <source>
        <dbReference type="ARBA" id="ARBA00023136"/>
    </source>
</evidence>
<evidence type="ECO:0000256" key="3">
    <source>
        <dbReference type="ARBA" id="ARBA00022549"/>
    </source>
</evidence>
<gene>
    <name evidence="9" type="ORF">CWATWH8502_701</name>
</gene>
<dbReference type="Pfam" id="PF00427">
    <property type="entry name" value="PBS_linker_poly"/>
    <property type="match status" value="1"/>
</dbReference>
<dbReference type="InterPro" id="IPR001297">
    <property type="entry name" value="PBS_linker_dom"/>
</dbReference>
<dbReference type="GO" id="GO:0031676">
    <property type="term" value="C:plasma membrane-derived thylakoid membrane"/>
    <property type="evidence" value="ECO:0007669"/>
    <property type="project" value="UniProtKB-SubCell"/>
</dbReference>
<dbReference type="InterPro" id="IPR038255">
    <property type="entry name" value="PBS_linker_sf"/>
</dbReference>
<keyword evidence="3" id="KW-0042">Antenna complex</keyword>
<dbReference type="PANTHER" id="PTHR34011:SF6">
    <property type="entry name" value="PHYCOBILIPROTEIN APCE"/>
    <property type="match status" value="1"/>
</dbReference>
<dbReference type="PROSITE" id="PS51445">
    <property type="entry name" value="PBS_LINKER"/>
    <property type="match status" value="1"/>
</dbReference>
<evidence type="ECO:0000256" key="2">
    <source>
        <dbReference type="ARBA" id="ARBA00022531"/>
    </source>
</evidence>
<organism evidence="9 10">
    <name type="scientific">Crocosphaera watsonii WH 8502</name>
    <dbReference type="NCBI Taxonomy" id="423474"/>
    <lineage>
        <taxon>Bacteria</taxon>
        <taxon>Bacillati</taxon>
        <taxon>Cyanobacteriota</taxon>
        <taxon>Cyanophyceae</taxon>
        <taxon>Oscillatoriophycideae</taxon>
        <taxon>Chroococcales</taxon>
        <taxon>Aphanothecaceae</taxon>
        <taxon>Crocosphaera</taxon>
    </lineage>
</organism>
<evidence type="ECO:0000313" key="10">
    <source>
        <dbReference type="Proteomes" id="UP000018348"/>
    </source>
</evidence>
<dbReference type="GO" id="GO:0030089">
    <property type="term" value="C:phycobilisome"/>
    <property type="evidence" value="ECO:0007669"/>
    <property type="project" value="UniProtKB-UniRule"/>
</dbReference>
<evidence type="ECO:0000256" key="7">
    <source>
        <dbReference type="PROSITE-ProRule" id="PRU00775"/>
    </source>
</evidence>
<dbReference type="PANTHER" id="PTHR34011">
    <property type="entry name" value="PHYCOBILISOME 32.1 KDA LINKER POLYPEPTIDE, PHYCOCYANIN-ASSOCIATED, ROD 2-RELATED"/>
    <property type="match status" value="1"/>
</dbReference>
<keyword evidence="4 7" id="KW-0605">Phycobilisome</keyword>
<evidence type="ECO:0000313" key="9">
    <source>
        <dbReference type="EMBL" id="CCQ50864.1"/>
    </source>
</evidence>
<dbReference type="Gene3D" id="1.10.3130.20">
    <property type="entry name" value="Phycobilisome linker domain"/>
    <property type="match status" value="1"/>
</dbReference>
<dbReference type="EMBL" id="CAQK01000365">
    <property type="protein sequence ID" value="CCQ50864.1"/>
    <property type="molecule type" value="Genomic_DNA"/>
</dbReference>
<proteinExistence type="inferred from homology"/>
<comment type="caution">
    <text evidence="9">The sequence shown here is derived from an EMBL/GenBank/DDBJ whole genome shotgun (WGS) entry which is preliminary data.</text>
</comment>
<protein>
    <submittedName>
        <fullName evidence="9">Phycobilisome phycoerythrin-associated linker polypeptide</fullName>
    </submittedName>
</protein>
<evidence type="ECO:0000256" key="1">
    <source>
        <dbReference type="ARBA" id="ARBA00004445"/>
    </source>
</evidence>